<evidence type="ECO:0000256" key="1">
    <source>
        <dbReference type="SAM" id="MobiDB-lite"/>
    </source>
</evidence>
<feature type="region of interest" description="Disordered" evidence="1">
    <location>
        <begin position="1369"/>
        <end position="1427"/>
    </location>
</feature>
<dbReference type="PANTHER" id="PTHR28190:SF2">
    <property type="entry name" value="MIGRATION PROTEIN, PUTATIVE (AFU_ORTHOLOGUE AFUA_2G07730)-RELATED"/>
    <property type="match status" value="1"/>
</dbReference>
<feature type="compositionally biased region" description="Low complexity" evidence="1">
    <location>
        <begin position="29"/>
        <end position="46"/>
    </location>
</feature>
<dbReference type="OrthoDB" id="2149224at2759"/>
<dbReference type="PANTHER" id="PTHR28190">
    <property type="entry name" value="NUCLEAR MIGRATION PROTEIN NUM1"/>
    <property type="match status" value="1"/>
</dbReference>
<feature type="compositionally biased region" description="Pro residues" evidence="1">
    <location>
        <begin position="581"/>
        <end position="602"/>
    </location>
</feature>
<feature type="region of interest" description="Disordered" evidence="1">
    <location>
        <begin position="486"/>
        <end position="1019"/>
    </location>
</feature>
<feature type="compositionally biased region" description="Acidic residues" evidence="1">
    <location>
        <begin position="745"/>
        <end position="766"/>
    </location>
</feature>
<gene>
    <name evidence="3" type="ORF">BDY21DRAFT_387137</name>
</gene>
<evidence type="ECO:0000313" key="3">
    <source>
        <dbReference type="EMBL" id="KAF2455401.1"/>
    </source>
</evidence>
<feature type="compositionally biased region" description="Basic and acidic residues" evidence="1">
    <location>
        <begin position="54"/>
        <end position="63"/>
    </location>
</feature>
<accession>A0A6A6NUJ6</accession>
<sequence length="1427" mass="155887">MSTDYFTDLEGFGSGPSLPTPTDTPYQTPMASLSRRSSRAPSTLPSSSPPPMPSDREHGRTSEDMATDENISILDPRRFTPTLHASLVSEILSLRRELDNKVKFIEDLEGNLQTTKTENDILSDQLTQSNQEHRSAKRQLQQLENGTLAALEELAKERDEAKQANSELKAKLEESRKKIKSQEDDATRTHNLWERDKETWQGEKRTLERRTHVTESRLKIVLDELAAQQAAANAQHEHHVESEGEDTRDSGFGNESDTTSVRSMSQRGSGSRNGRHARNMSSSSHRSVRQSFRHSVLSGTGSETHGKLNGVSLADELNLEEEEEEDLEELETSEDDMSEHELQARKAYKFRQSMMTPDEKAKRVLGITDEPRPSLSDTTEVETPKLSELPAFGNGDLDPSRDSGERATMSTVEEEQPPTPEEPRPEYVDTGIQYTPPSSPRMSPERASMDTLPPRADKAEKMFERTGSVGSIGDIEANQRRKRITIPAMFLQAQQQPGQQQQQQQQQAAAQKHAPIMVSASSQTTDEPLSPPATPHPSAPASPNDDVAPQIPVELVSASTQTDPLPEPEPKIIEVPLSPSRAPPPLPIPIPSIAIHPPPSAPSSPKEAMLPPGTKNAESQTDFESVVPMRSMSMQTEPIRIDKRPIKLPPHLLPSAISSRTSTPEPPKFKGSKDVAAVLGKALFDKTDGDPPPRTRPMSPPTVILPTEDKYPGNNDDGPLTQNQRDSIRRPFRSSSLFAGFDGPSSDEGEDIGEDDMSEEEEPEPEPEQRINPLRMHPTRSLKHKRPFTNPPTPVPEEKEGSPSGRSIDATKGKGVVPADGRPSRNSLEKAPRVAKAMRMSSSSRQGSMRRSTLIQNGTTAHMQQDRPRSPSVGSADDVKTGGFRSSKPPFPVPTRSSSRRVPISKSEGSQSPTPRSGGLFSGRNRNHRRYQHSRQDSLRKVRSAAVIPRTSRDGRPRSRSPPVSSEWSRAASPPQIPPLPKDSITSPQYGYYQPGISHRSQPSTNTAYTGSGSVGSSVQQTSVVDAIAATMVGEWMWKYVRRRKSFGVPESPQELGKTADDGSVNVTGNGVRHKRWVWLSPYERAVMWSSKQPTSGSALMGKSGRKLTIQSVLDVKDDTPLPRGAGVGASFHRSILILTPARALKFTAMTRERHYVWLSALSFLAHSSNPAPELQSLPPPPPPTEPEVPIRPSGPTLRRAPIRDSVRLAKDKARPQLGNSRPLTGLAEAEPEMGGSSNMDAPVPAAAEPPSIPRFSNGHHHSHHGRKRSLTSPRLPPPPSHASSFRSFSHNNALPPASSATYSTASSDVYSPSFGVPSGPSSVHNPAFGAFGDGSRRTSEATSASARTNFFDAVGTVRMEAFFEPAAGSARMSEEGAIPPASFSRRPGRRRGNSYRGVEAGDRSSRGTGGYEDWYDAAVSDPFKGF</sequence>
<dbReference type="Pfam" id="PF12814">
    <property type="entry name" value="Mcp5_PH"/>
    <property type="match status" value="1"/>
</dbReference>
<feature type="compositionally biased region" description="Low complexity" evidence="1">
    <location>
        <begin position="1010"/>
        <end position="1019"/>
    </location>
</feature>
<feature type="compositionally biased region" description="Low complexity" evidence="1">
    <location>
        <begin position="492"/>
        <end position="511"/>
    </location>
</feature>
<feature type="compositionally biased region" description="Low complexity" evidence="1">
    <location>
        <begin position="838"/>
        <end position="852"/>
    </location>
</feature>
<organism evidence="3 4">
    <name type="scientific">Lineolata rhizophorae</name>
    <dbReference type="NCBI Taxonomy" id="578093"/>
    <lineage>
        <taxon>Eukaryota</taxon>
        <taxon>Fungi</taxon>
        <taxon>Dikarya</taxon>
        <taxon>Ascomycota</taxon>
        <taxon>Pezizomycotina</taxon>
        <taxon>Dothideomycetes</taxon>
        <taxon>Dothideomycetes incertae sedis</taxon>
        <taxon>Lineolatales</taxon>
        <taxon>Lineolataceae</taxon>
        <taxon>Lineolata</taxon>
    </lineage>
</organism>
<feature type="compositionally biased region" description="Low complexity" evidence="1">
    <location>
        <begin position="961"/>
        <end position="970"/>
    </location>
</feature>
<reference evidence="3" key="1">
    <citation type="journal article" date="2020" name="Stud. Mycol.">
        <title>101 Dothideomycetes genomes: a test case for predicting lifestyles and emergence of pathogens.</title>
        <authorList>
            <person name="Haridas S."/>
            <person name="Albert R."/>
            <person name="Binder M."/>
            <person name="Bloem J."/>
            <person name="Labutti K."/>
            <person name="Salamov A."/>
            <person name="Andreopoulos B."/>
            <person name="Baker S."/>
            <person name="Barry K."/>
            <person name="Bills G."/>
            <person name="Bluhm B."/>
            <person name="Cannon C."/>
            <person name="Castanera R."/>
            <person name="Culley D."/>
            <person name="Daum C."/>
            <person name="Ezra D."/>
            <person name="Gonzalez J."/>
            <person name="Henrissat B."/>
            <person name="Kuo A."/>
            <person name="Liang C."/>
            <person name="Lipzen A."/>
            <person name="Lutzoni F."/>
            <person name="Magnuson J."/>
            <person name="Mondo S."/>
            <person name="Nolan M."/>
            <person name="Ohm R."/>
            <person name="Pangilinan J."/>
            <person name="Park H.-J."/>
            <person name="Ramirez L."/>
            <person name="Alfaro M."/>
            <person name="Sun H."/>
            <person name="Tritt A."/>
            <person name="Yoshinaga Y."/>
            <person name="Zwiers L.-H."/>
            <person name="Turgeon B."/>
            <person name="Goodwin S."/>
            <person name="Spatafora J."/>
            <person name="Crous P."/>
            <person name="Grigoriev I."/>
        </authorList>
    </citation>
    <scope>NUCLEOTIDE SEQUENCE</scope>
    <source>
        <strain evidence="3">ATCC 16933</strain>
    </source>
</reference>
<feature type="compositionally biased region" description="Basic residues" evidence="1">
    <location>
        <begin position="1258"/>
        <end position="1270"/>
    </location>
</feature>
<feature type="compositionally biased region" description="Acidic residues" evidence="1">
    <location>
        <begin position="317"/>
        <end position="338"/>
    </location>
</feature>
<feature type="region of interest" description="Disordered" evidence="1">
    <location>
        <begin position="160"/>
        <end position="190"/>
    </location>
</feature>
<feature type="compositionally biased region" description="Basic and acidic residues" evidence="1">
    <location>
        <begin position="683"/>
        <end position="693"/>
    </location>
</feature>
<proteinExistence type="predicted"/>
<dbReference type="GO" id="GO:0015631">
    <property type="term" value="F:tubulin binding"/>
    <property type="evidence" value="ECO:0007669"/>
    <property type="project" value="TreeGrafter"/>
</dbReference>
<feature type="region of interest" description="Disordered" evidence="1">
    <location>
        <begin position="229"/>
        <end position="453"/>
    </location>
</feature>
<dbReference type="InterPro" id="IPR024774">
    <property type="entry name" value="PH_dom-Mcp5-type"/>
</dbReference>
<dbReference type="Proteomes" id="UP000799766">
    <property type="component" value="Unassembled WGS sequence"/>
</dbReference>
<dbReference type="GO" id="GO:0005938">
    <property type="term" value="C:cell cortex"/>
    <property type="evidence" value="ECO:0007669"/>
    <property type="project" value="InterPro"/>
</dbReference>
<feature type="compositionally biased region" description="Basic and acidic residues" evidence="1">
    <location>
        <begin position="1202"/>
        <end position="1215"/>
    </location>
</feature>
<dbReference type="GO" id="GO:0005739">
    <property type="term" value="C:mitochondrion"/>
    <property type="evidence" value="ECO:0007669"/>
    <property type="project" value="TreeGrafter"/>
</dbReference>
<feature type="region of interest" description="Disordered" evidence="1">
    <location>
        <begin position="1171"/>
        <end position="1291"/>
    </location>
</feature>
<dbReference type="InterPro" id="IPR053005">
    <property type="entry name" value="Nuclear_Pos-Cytoskel_Interact"/>
</dbReference>
<feature type="compositionally biased region" description="Polar residues" evidence="1">
    <location>
        <begin position="853"/>
        <end position="863"/>
    </location>
</feature>
<feature type="compositionally biased region" description="Pro residues" evidence="1">
    <location>
        <begin position="1178"/>
        <end position="1187"/>
    </location>
</feature>
<feature type="compositionally biased region" description="Basic and acidic residues" evidence="1">
    <location>
        <begin position="235"/>
        <end position="249"/>
    </location>
</feature>
<evidence type="ECO:0000313" key="4">
    <source>
        <dbReference type="Proteomes" id="UP000799766"/>
    </source>
</evidence>
<feature type="compositionally biased region" description="Polar residues" evidence="1">
    <location>
        <begin position="253"/>
        <end position="272"/>
    </location>
</feature>
<protein>
    <submittedName>
        <fullName evidence="3">Meiotic cell cortex C-terminal pleckstrin homology-domain-containing protein</fullName>
    </submittedName>
</protein>
<keyword evidence="4" id="KW-1185">Reference proteome</keyword>
<feature type="domain" description="Pleckstrin homology" evidence="2">
    <location>
        <begin position="1023"/>
        <end position="1168"/>
    </location>
</feature>
<dbReference type="GO" id="GO:0000226">
    <property type="term" value="P:microtubule cytoskeleton organization"/>
    <property type="evidence" value="ECO:0007669"/>
    <property type="project" value="TreeGrafter"/>
</dbReference>
<dbReference type="EMBL" id="MU001687">
    <property type="protein sequence ID" value="KAF2455401.1"/>
    <property type="molecule type" value="Genomic_DNA"/>
</dbReference>
<evidence type="ECO:0000259" key="2">
    <source>
        <dbReference type="Pfam" id="PF12814"/>
    </source>
</evidence>
<feature type="compositionally biased region" description="Pro residues" evidence="1">
    <location>
        <begin position="529"/>
        <end position="540"/>
    </location>
</feature>
<feature type="compositionally biased region" description="Basic residues" evidence="1">
    <location>
        <begin position="777"/>
        <end position="787"/>
    </location>
</feature>
<name>A0A6A6NUJ6_9PEZI</name>
<feature type="compositionally biased region" description="Polar residues" evidence="1">
    <location>
        <begin position="999"/>
        <end position="1009"/>
    </location>
</feature>
<feature type="region of interest" description="Disordered" evidence="1">
    <location>
        <begin position="1"/>
        <end position="71"/>
    </location>
</feature>
<dbReference type="GO" id="GO:0005543">
    <property type="term" value="F:phospholipid binding"/>
    <property type="evidence" value="ECO:0007669"/>
    <property type="project" value="InterPro"/>
</dbReference>
<dbReference type="GO" id="GO:0032065">
    <property type="term" value="P:maintenance of protein location in cell cortex"/>
    <property type="evidence" value="ECO:0007669"/>
    <property type="project" value="InterPro"/>
</dbReference>